<dbReference type="AlphaFoldDB" id="A0A0D0PBZ9"/>
<dbReference type="PANTHER" id="PTHR11895">
    <property type="entry name" value="TRANSAMIDASE"/>
    <property type="match status" value="1"/>
</dbReference>
<organism evidence="3 4">
    <name type="scientific">Pseudomonas fluorescens</name>
    <dbReference type="NCBI Taxonomy" id="294"/>
    <lineage>
        <taxon>Bacteria</taxon>
        <taxon>Pseudomonadati</taxon>
        <taxon>Pseudomonadota</taxon>
        <taxon>Gammaproteobacteria</taxon>
        <taxon>Pseudomonadales</taxon>
        <taxon>Pseudomonadaceae</taxon>
        <taxon>Pseudomonas</taxon>
    </lineage>
</organism>
<evidence type="ECO:0000256" key="1">
    <source>
        <dbReference type="ARBA" id="ARBA00009199"/>
    </source>
</evidence>
<gene>
    <name evidence="3" type="ORF">RL74_26980</name>
</gene>
<dbReference type="PANTHER" id="PTHR11895:SF7">
    <property type="entry name" value="GLUTAMYL-TRNA(GLN) AMIDOTRANSFERASE SUBUNIT A, MITOCHONDRIAL"/>
    <property type="match status" value="1"/>
</dbReference>
<dbReference type="PATRIC" id="fig|294.124.peg.5586"/>
<sequence length="484" mass="50576">MKPSEYAGYDALGLADLIANGQVTQAEVREAALGTIEQLNPRINAVVEVWEDEPLATAGPFKGVPFLVKDLGLTAQGRLNELGSRLAAGCVAAEDSNLMIRLRQAGLVTLGRTSTPELAASTTTEAAYSGPTRNPWDLSRSAGGSSGGSAAAVAAGMVPAAHATDGGGSIRVPAAATGLFGLKPSRGRISMGPAVDEVWAGLAVHGVVSRTVRDSAALLDAMEGAAVGDPFEIARPAHSWLSQTTREPGALRIGLLLHPLNGTRCVEPVAQATREVAVQLEGMGHRVEEVDLDIGLGWEGFVELNARFWSANTAAWVNALAAATGRAVDASTLEPATLALHRLGSQLTALDLIEAMHLRNLVTRRMGLFFSQYDILLNPTLPALPPLIGHYNEGQALLDGRGWMDRVFSHSPFTALANVTGSPSMSMPLAVDRHSGLPIGLQFSAGFGREAPLLRLAAQLERALPWAGRTPGAWVASSTSGVPA</sequence>
<evidence type="ECO:0000259" key="2">
    <source>
        <dbReference type="Pfam" id="PF01425"/>
    </source>
</evidence>
<dbReference type="InterPro" id="IPR036928">
    <property type="entry name" value="AS_sf"/>
</dbReference>
<dbReference type="Pfam" id="PF01425">
    <property type="entry name" value="Amidase"/>
    <property type="match status" value="1"/>
</dbReference>
<dbReference type="Gene3D" id="3.90.1300.10">
    <property type="entry name" value="Amidase signature (AS) domain"/>
    <property type="match status" value="1"/>
</dbReference>
<dbReference type="PROSITE" id="PS00571">
    <property type="entry name" value="AMIDASES"/>
    <property type="match status" value="1"/>
</dbReference>
<proteinExistence type="inferred from homology"/>
<comment type="caution">
    <text evidence="3">The sequence shown here is derived from an EMBL/GenBank/DDBJ whole genome shotgun (WGS) entry which is preliminary data.</text>
</comment>
<dbReference type="GO" id="GO:0016787">
    <property type="term" value="F:hydrolase activity"/>
    <property type="evidence" value="ECO:0007669"/>
    <property type="project" value="UniProtKB-KW"/>
</dbReference>
<dbReference type="Proteomes" id="UP000032101">
    <property type="component" value="Unassembled WGS sequence"/>
</dbReference>
<name>A0A0D0PBZ9_PSEFL</name>
<dbReference type="EMBL" id="JXNZ01000458">
    <property type="protein sequence ID" value="KIQ56253.1"/>
    <property type="molecule type" value="Genomic_DNA"/>
</dbReference>
<feature type="domain" description="Amidase" evidence="2">
    <location>
        <begin position="28"/>
        <end position="454"/>
    </location>
</feature>
<dbReference type="OrthoDB" id="9811471at2"/>
<protein>
    <submittedName>
        <fullName evidence="3">6-aminohexanoate hydrolase</fullName>
    </submittedName>
</protein>
<dbReference type="InterPro" id="IPR020556">
    <property type="entry name" value="Amidase_CS"/>
</dbReference>
<dbReference type="InterPro" id="IPR023631">
    <property type="entry name" value="Amidase_dom"/>
</dbReference>
<accession>A0A0D0PBZ9</accession>
<reference evidence="3 4" key="1">
    <citation type="submission" date="2015-01" db="EMBL/GenBank/DDBJ databases">
        <title>Draft Genome Sequence of the Biocontrol and Plant Growth-Promoting Rhizobacteria (PGPR) Pseudomonas fluorescens UM270.</title>
        <authorList>
            <person name="Hernandez-Salmeron J.E."/>
            <person name="Santoyo G."/>
            <person name="Moreno-Hagelsieb G."/>
            <person name="Hernandez-Leon R."/>
        </authorList>
    </citation>
    <scope>NUCLEOTIDE SEQUENCE [LARGE SCALE GENOMIC DNA]</scope>
    <source>
        <strain evidence="3 4">UM270</strain>
    </source>
</reference>
<keyword evidence="3" id="KW-0378">Hydrolase</keyword>
<dbReference type="SUPFAM" id="SSF75304">
    <property type="entry name" value="Amidase signature (AS) enzymes"/>
    <property type="match status" value="1"/>
</dbReference>
<dbReference type="InterPro" id="IPR000120">
    <property type="entry name" value="Amidase"/>
</dbReference>
<evidence type="ECO:0000313" key="4">
    <source>
        <dbReference type="Proteomes" id="UP000032101"/>
    </source>
</evidence>
<evidence type="ECO:0000313" key="3">
    <source>
        <dbReference type="EMBL" id="KIQ56253.1"/>
    </source>
</evidence>
<comment type="similarity">
    <text evidence="1">Belongs to the amidase family.</text>
</comment>
<dbReference type="RefSeq" id="WP_042732858.1">
    <property type="nucleotide sequence ID" value="NZ_JXNZ01000458.1"/>
</dbReference>